<name>A0A821C2I7_9BILA</name>
<accession>A0A821C2I7</accession>
<dbReference type="Proteomes" id="UP000676336">
    <property type="component" value="Unassembled WGS sequence"/>
</dbReference>
<protein>
    <submittedName>
        <fullName evidence="2">Uncharacterized protein</fullName>
    </submittedName>
</protein>
<gene>
    <name evidence="2" type="ORF">OVN521_LOCUS45092</name>
    <name evidence="1" type="ORF">SMN809_LOCUS22082</name>
</gene>
<dbReference type="AlphaFoldDB" id="A0A821C2I7"/>
<feature type="non-terminal residue" evidence="2">
    <location>
        <position position="1"/>
    </location>
</feature>
<dbReference type="Proteomes" id="UP000663866">
    <property type="component" value="Unassembled WGS sequence"/>
</dbReference>
<organism evidence="2 3">
    <name type="scientific">Rotaria magnacalcarata</name>
    <dbReference type="NCBI Taxonomy" id="392030"/>
    <lineage>
        <taxon>Eukaryota</taxon>
        <taxon>Metazoa</taxon>
        <taxon>Spiralia</taxon>
        <taxon>Gnathifera</taxon>
        <taxon>Rotifera</taxon>
        <taxon>Eurotatoria</taxon>
        <taxon>Bdelloidea</taxon>
        <taxon>Philodinida</taxon>
        <taxon>Philodinidae</taxon>
        <taxon>Rotaria</taxon>
    </lineage>
</organism>
<sequence>TGSVLDSRDSNYLNDLNYKQKRGRRRIESVSDIDNQSAFSEDVILSNSYL</sequence>
<proteinExistence type="predicted"/>
<comment type="caution">
    <text evidence="2">The sequence shown here is derived from an EMBL/GenBank/DDBJ whole genome shotgun (WGS) entry which is preliminary data.</text>
</comment>
<evidence type="ECO:0000313" key="3">
    <source>
        <dbReference type="Proteomes" id="UP000663866"/>
    </source>
</evidence>
<dbReference type="EMBL" id="CAJOBG010072244">
    <property type="protein sequence ID" value="CAF4598987.1"/>
    <property type="molecule type" value="Genomic_DNA"/>
</dbReference>
<evidence type="ECO:0000313" key="2">
    <source>
        <dbReference type="EMBL" id="CAF4598987.1"/>
    </source>
</evidence>
<dbReference type="EMBL" id="CAJOBI010019272">
    <property type="protein sequence ID" value="CAF4205492.1"/>
    <property type="molecule type" value="Genomic_DNA"/>
</dbReference>
<keyword evidence="3" id="KW-1185">Reference proteome</keyword>
<evidence type="ECO:0000313" key="1">
    <source>
        <dbReference type="EMBL" id="CAF4205492.1"/>
    </source>
</evidence>
<reference evidence="2" key="1">
    <citation type="submission" date="2021-02" db="EMBL/GenBank/DDBJ databases">
        <authorList>
            <person name="Nowell W R."/>
        </authorList>
    </citation>
    <scope>NUCLEOTIDE SEQUENCE</scope>
</reference>